<proteinExistence type="predicted"/>
<evidence type="ECO:0000313" key="1">
    <source>
        <dbReference type="EMBL" id="MBX45316.1"/>
    </source>
</evidence>
<organism evidence="1">
    <name type="scientific">Rhizophora mucronata</name>
    <name type="common">Asiatic mangrove</name>
    <dbReference type="NCBI Taxonomy" id="61149"/>
    <lineage>
        <taxon>Eukaryota</taxon>
        <taxon>Viridiplantae</taxon>
        <taxon>Streptophyta</taxon>
        <taxon>Embryophyta</taxon>
        <taxon>Tracheophyta</taxon>
        <taxon>Spermatophyta</taxon>
        <taxon>Magnoliopsida</taxon>
        <taxon>eudicotyledons</taxon>
        <taxon>Gunneridae</taxon>
        <taxon>Pentapetalae</taxon>
        <taxon>rosids</taxon>
        <taxon>fabids</taxon>
        <taxon>Malpighiales</taxon>
        <taxon>Rhizophoraceae</taxon>
        <taxon>Rhizophora</taxon>
    </lineage>
</organism>
<protein>
    <submittedName>
        <fullName evidence="1">Uncharacterized protein</fullName>
    </submittedName>
</protein>
<name>A0A2P2NS54_RHIMU</name>
<sequence length="16" mass="1827">MRLYCGCVLTHSLMLS</sequence>
<dbReference type="AlphaFoldDB" id="A0A2P2NS54"/>
<reference evidence="1" key="1">
    <citation type="submission" date="2018-02" db="EMBL/GenBank/DDBJ databases">
        <title>Rhizophora mucronata_Transcriptome.</title>
        <authorList>
            <person name="Meera S.P."/>
            <person name="Sreeshan A."/>
            <person name="Augustine A."/>
        </authorList>
    </citation>
    <scope>NUCLEOTIDE SEQUENCE</scope>
    <source>
        <tissue evidence="1">Leaf</tissue>
    </source>
</reference>
<dbReference type="EMBL" id="GGEC01064832">
    <property type="protein sequence ID" value="MBX45316.1"/>
    <property type="molecule type" value="Transcribed_RNA"/>
</dbReference>
<accession>A0A2P2NS54</accession>